<organism evidence="1 2">
    <name type="scientific">Ridgeia piscesae</name>
    <name type="common">Tubeworm</name>
    <dbReference type="NCBI Taxonomy" id="27915"/>
    <lineage>
        <taxon>Eukaryota</taxon>
        <taxon>Metazoa</taxon>
        <taxon>Spiralia</taxon>
        <taxon>Lophotrochozoa</taxon>
        <taxon>Annelida</taxon>
        <taxon>Polychaeta</taxon>
        <taxon>Sedentaria</taxon>
        <taxon>Canalipalpata</taxon>
        <taxon>Sabellida</taxon>
        <taxon>Siboglinidae</taxon>
        <taxon>Ridgeia</taxon>
    </lineage>
</organism>
<evidence type="ECO:0000313" key="2">
    <source>
        <dbReference type="Proteomes" id="UP001209878"/>
    </source>
</evidence>
<comment type="caution">
    <text evidence="1">The sequence shown here is derived from an EMBL/GenBank/DDBJ whole genome shotgun (WGS) entry which is preliminary data.</text>
</comment>
<dbReference type="Proteomes" id="UP001209878">
    <property type="component" value="Unassembled WGS sequence"/>
</dbReference>
<dbReference type="EMBL" id="JAODUO010000178">
    <property type="protein sequence ID" value="KAK2187088.1"/>
    <property type="molecule type" value="Genomic_DNA"/>
</dbReference>
<reference evidence="1" key="1">
    <citation type="journal article" date="2023" name="Mol. Biol. Evol.">
        <title>Third-Generation Sequencing Reveals the Adaptive Role of the Epigenome in Three Deep-Sea Polychaetes.</title>
        <authorList>
            <person name="Perez M."/>
            <person name="Aroh O."/>
            <person name="Sun Y."/>
            <person name="Lan Y."/>
            <person name="Juniper S.K."/>
            <person name="Young C.R."/>
            <person name="Angers B."/>
            <person name="Qian P.Y."/>
        </authorList>
    </citation>
    <scope>NUCLEOTIDE SEQUENCE</scope>
    <source>
        <strain evidence="1">R07B-5</strain>
    </source>
</reference>
<protein>
    <submittedName>
        <fullName evidence="1">Uncharacterized protein</fullName>
    </submittedName>
</protein>
<proteinExistence type="predicted"/>
<dbReference type="AlphaFoldDB" id="A0AAD9P2R2"/>
<keyword evidence="2" id="KW-1185">Reference proteome</keyword>
<evidence type="ECO:0000313" key="1">
    <source>
        <dbReference type="EMBL" id="KAK2187088.1"/>
    </source>
</evidence>
<accession>A0AAD9P2R2</accession>
<sequence length="77" mass="8814">MPCVTIDIIRMSSTLHSTLVSRQSGYLTGMEASAPPVLGSLSRCNTQYNWDHFTWSTFEYLPGSWLYSLFRKYNCPV</sequence>
<gene>
    <name evidence="1" type="ORF">NP493_179g00029</name>
</gene>
<name>A0AAD9P2R2_RIDPI</name>